<keyword evidence="3" id="KW-1185">Reference proteome</keyword>
<reference evidence="3" key="1">
    <citation type="journal article" date="2019" name="Int. J. Syst. Evol. Microbiol.">
        <title>The Global Catalogue of Microorganisms (GCM) 10K type strain sequencing project: providing services to taxonomists for standard genome sequencing and annotation.</title>
        <authorList>
            <consortium name="The Broad Institute Genomics Platform"/>
            <consortium name="The Broad Institute Genome Sequencing Center for Infectious Disease"/>
            <person name="Wu L."/>
            <person name="Ma J."/>
        </authorList>
    </citation>
    <scope>NUCLEOTIDE SEQUENCE [LARGE SCALE GENOMIC DNA]</scope>
    <source>
        <strain evidence="3">JCM 18720</strain>
    </source>
</reference>
<evidence type="ECO:0000313" key="2">
    <source>
        <dbReference type="EMBL" id="GAA5186797.1"/>
    </source>
</evidence>
<accession>A0ABP9RTT9</accession>
<dbReference type="PANTHER" id="PTHR38040">
    <property type="entry name" value="UBIQUINONE BIOSYNTHESIS ACCESSORY FACTOR UBIK"/>
    <property type="match status" value="1"/>
</dbReference>
<keyword evidence="1" id="KW-0831">Ubiquinone biosynthesis</keyword>
<comment type="caution">
    <text evidence="2">The sequence shown here is derived from an EMBL/GenBank/DDBJ whole genome shotgun (WGS) entry which is preliminary data.</text>
</comment>
<protein>
    <recommendedName>
        <fullName evidence="1">Ubiquinone biosynthesis accessory factor UbiK</fullName>
    </recommendedName>
</protein>
<comment type="pathway">
    <text evidence="1">Cofactor biosynthesis; ubiquinone biosynthesis.</text>
</comment>
<dbReference type="PANTHER" id="PTHR38040:SF1">
    <property type="entry name" value="UBIQUINONE BIOSYNTHESIS ACCESSORY FACTOR UBIK"/>
    <property type="match status" value="1"/>
</dbReference>
<proteinExistence type="inferred from homology"/>
<keyword evidence="1" id="KW-0963">Cytoplasm</keyword>
<dbReference type="EMBL" id="BAABLF010000004">
    <property type="protein sequence ID" value="GAA5186797.1"/>
    <property type="molecule type" value="Genomic_DNA"/>
</dbReference>
<comment type="similarity">
    <text evidence="1">Belongs to the UbiK family.</text>
</comment>
<sequence length="85" mass="9610">MLTPQKLEELAKQLSDTLPPGLKTAADEFELKAKALMQAQLTKLDFVPREEFDRQAAVLAKTRMMVEKLEQRVSALEAQHTQDAE</sequence>
<dbReference type="RefSeq" id="WP_345315269.1">
    <property type="nucleotide sequence ID" value="NZ_BAABLF010000004.1"/>
</dbReference>
<dbReference type="HAMAP" id="MF_02216">
    <property type="entry name" value="UbiK"/>
    <property type="match status" value="1"/>
</dbReference>
<gene>
    <name evidence="1" type="primary">ubiK</name>
    <name evidence="2" type="ORF">GCM10025772_03020</name>
</gene>
<comment type="function">
    <text evidence="1">Required for efficient ubiquinone (coenzyme Q) biosynthesis. UbiK is probably an accessory factor of Ubi enzymes and facilitates ubiquinone biosynthesis by acting as an assembly factor, a targeting factor, or both.</text>
</comment>
<dbReference type="Pfam" id="PF04380">
    <property type="entry name" value="BMFP"/>
    <property type="match status" value="1"/>
</dbReference>
<evidence type="ECO:0000313" key="3">
    <source>
        <dbReference type="Proteomes" id="UP001501600"/>
    </source>
</evidence>
<comment type="subcellular location">
    <subcellularLocation>
        <location evidence="1">Cytoplasm</location>
    </subcellularLocation>
</comment>
<organism evidence="2 3">
    <name type="scientific">Ferrimonas gelatinilytica</name>
    <dbReference type="NCBI Taxonomy" id="1255257"/>
    <lineage>
        <taxon>Bacteria</taxon>
        <taxon>Pseudomonadati</taxon>
        <taxon>Pseudomonadota</taxon>
        <taxon>Gammaproteobacteria</taxon>
        <taxon>Alteromonadales</taxon>
        <taxon>Ferrimonadaceae</taxon>
        <taxon>Ferrimonas</taxon>
    </lineage>
</organism>
<evidence type="ECO:0000256" key="1">
    <source>
        <dbReference type="HAMAP-Rule" id="MF_02216"/>
    </source>
</evidence>
<dbReference type="Proteomes" id="UP001501600">
    <property type="component" value="Unassembled WGS sequence"/>
</dbReference>
<dbReference type="InterPro" id="IPR007475">
    <property type="entry name" value="UbiK"/>
</dbReference>
<name>A0ABP9RTT9_9GAMM</name>